<name>A0A927G8P1_9MICO</name>
<reference evidence="1" key="1">
    <citation type="journal article" date="2018" name="Curr. Microbiol.">
        <title>Cellulosimicrobium arenosum sp. nov., Isolated from Marine Sediment Sand.</title>
        <authorList>
            <person name="Oh M."/>
            <person name="Kim J.H."/>
            <person name="Yoon J.H."/>
            <person name="Schumann P."/>
            <person name="Kim W."/>
        </authorList>
    </citation>
    <scope>NUCLEOTIDE SEQUENCE</scope>
    <source>
        <strain evidence="1">KCTC 49039</strain>
    </source>
</reference>
<reference evidence="1" key="2">
    <citation type="submission" date="2020-09" db="EMBL/GenBank/DDBJ databases">
        <authorList>
            <person name="Yu Y."/>
        </authorList>
    </citation>
    <scope>NUCLEOTIDE SEQUENCE</scope>
    <source>
        <strain evidence="1">KCTC 49039</strain>
    </source>
</reference>
<dbReference type="EMBL" id="JACYHB010000003">
    <property type="protein sequence ID" value="MBD8078477.1"/>
    <property type="molecule type" value="Genomic_DNA"/>
</dbReference>
<keyword evidence="2" id="KW-1185">Reference proteome</keyword>
<gene>
    <name evidence="1" type="ORF">IF651_05315</name>
</gene>
<dbReference type="AlphaFoldDB" id="A0A927G8P1"/>
<comment type="caution">
    <text evidence="1">The sequence shown here is derived from an EMBL/GenBank/DDBJ whole genome shotgun (WGS) entry which is preliminary data.</text>
</comment>
<dbReference type="Proteomes" id="UP000610846">
    <property type="component" value="Unassembled WGS sequence"/>
</dbReference>
<proteinExistence type="predicted"/>
<protein>
    <submittedName>
        <fullName evidence="1">Uncharacterized protein</fullName>
    </submittedName>
</protein>
<organism evidence="1 2">
    <name type="scientific">Cellulosimicrobium arenosum</name>
    <dbReference type="NCBI Taxonomy" id="2708133"/>
    <lineage>
        <taxon>Bacteria</taxon>
        <taxon>Bacillati</taxon>
        <taxon>Actinomycetota</taxon>
        <taxon>Actinomycetes</taxon>
        <taxon>Micrococcales</taxon>
        <taxon>Promicromonosporaceae</taxon>
        <taxon>Cellulosimicrobium</taxon>
    </lineage>
</organism>
<sequence>MSVRQVENLVAHGKLTSPARGLIDPSSVDRFVVLHGRSRSRPWSMPTAWGAVALLSGAAAAWMGQSQRSRLKGRLREASADAVVAQTRARAATARYAGHPSAVTRLRAEIVDTGATSTRLGLTPSADVDGYVNDEALPELTRRFALVRDDSGQFTLRATTFPIEVVSELAAGADVLAALDLAESLDVRERQTGLGALAAALEALHG</sequence>
<accession>A0A927G8P1</accession>
<dbReference type="RefSeq" id="WP_191828059.1">
    <property type="nucleotide sequence ID" value="NZ_JACYHB010000003.1"/>
</dbReference>
<evidence type="ECO:0000313" key="2">
    <source>
        <dbReference type="Proteomes" id="UP000610846"/>
    </source>
</evidence>
<evidence type="ECO:0000313" key="1">
    <source>
        <dbReference type="EMBL" id="MBD8078477.1"/>
    </source>
</evidence>